<accession>A0A6J7WEI1</accession>
<evidence type="ECO:0000313" key="1">
    <source>
        <dbReference type="EMBL" id="CAB5187520.1"/>
    </source>
</evidence>
<sequence length="113" mass="13157">MTKDEALKLALEKFEFMNHVDSIFADEFDFQINAIKEALAQPEPVAWKYDVTYNQDGTVSVALPDGDELRIVLPNQQEPYCWTWDVWVSGGKWRAEYGWEKPTEKVVNLQPLY</sequence>
<name>A0A6J7WEI1_9CAUD</name>
<feature type="non-terminal residue" evidence="1">
    <location>
        <position position="113"/>
    </location>
</feature>
<reference evidence="1" key="1">
    <citation type="submission" date="2020-05" db="EMBL/GenBank/DDBJ databases">
        <authorList>
            <person name="Chiriac C."/>
            <person name="Salcher M."/>
            <person name="Ghai R."/>
            <person name="Kavagutti S V."/>
        </authorList>
    </citation>
    <scope>NUCLEOTIDE SEQUENCE</scope>
</reference>
<gene>
    <name evidence="1" type="ORF">UFOVP159_63</name>
</gene>
<organism evidence="1">
    <name type="scientific">uncultured Caudovirales phage</name>
    <dbReference type="NCBI Taxonomy" id="2100421"/>
    <lineage>
        <taxon>Viruses</taxon>
        <taxon>Duplodnaviria</taxon>
        <taxon>Heunggongvirae</taxon>
        <taxon>Uroviricota</taxon>
        <taxon>Caudoviricetes</taxon>
        <taxon>Peduoviridae</taxon>
        <taxon>Maltschvirus</taxon>
        <taxon>Maltschvirus maltsch</taxon>
    </lineage>
</organism>
<proteinExistence type="predicted"/>
<dbReference type="EMBL" id="LR798209">
    <property type="protein sequence ID" value="CAB5187520.1"/>
    <property type="molecule type" value="Genomic_DNA"/>
</dbReference>
<protein>
    <submittedName>
        <fullName evidence="1">Uncharacterized protein</fullName>
    </submittedName>
</protein>